<dbReference type="AlphaFoldDB" id="A0A6C0BDT0"/>
<feature type="compositionally biased region" description="Basic and acidic residues" evidence="1">
    <location>
        <begin position="1"/>
        <end position="12"/>
    </location>
</feature>
<evidence type="ECO:0000256" key="1">
    <source>
        <dbReference type="SAM" id="MobiDB-lite"/>
    </source>
</evidence>
<organism evidence="3">
    <name type="scientific">viral metagenome</name>
    <dbReference type="NCBI Taxonomy" id="1070528"/>
    <lineage>
        <taxon>unclassified sequences</taxon>
        <taxon>metagenomes</taxon>
        <taxon>organismal metagenomes</taxon>
    </lineage>
</organism>
<reference evidence="3" key="1">
    <citation type="journal article" date="2020" name="Nature">
        <title>Giant virus diversity and host interactions through global metagenomics.</title>
        <authorList>
            <person name="Schulz F."/>
            <person name="Roux S."/>
            <person name="Paez-Espino D."/>
            <person name="Jungbluth S."/>
            <person name="Walsh D.A."/>
            <person name="Denef V.J."/>
            <person name="McMahon K.D."/>
            <person name="Konstantinidis K.T."/>
            <person name="Eloe-Fadrosh E.A."/>
            <person name="Kyrpides N.C."/>
            <person name="Woyke T."/>
        </authorList>
    </citation>
    <scope>NUCLEOTIDE SEQUENCE</scope>
    <source>
        <strain evidence="3">GVMAG-M-3300010160-60</strain>
    </source>
</reference>
<accession>A0A6C0BDT0</accession>
<sequence>MAEYLELNRDDSGEAGSWGKSRPITGRPINPGNPINWEPQPQPPRPDDGYGDDNPYKPHKPRRWSWHLGKHMWRLLLFFVIVLVIISIPNYFSDVGQCMKEKTSNLGKASCVVSSMPSLLSGCSHRPVSSLTGGKIQGVTDSVYALFATPQF</sequence>
<name>A0A6C0BDT0_9ZZZZ</name>
<evidence type="ECO:0000313" key="3">
    <source>
        <dbReference type="EMBL" id="QHS90427.1"/>
    </source>
</evidence>
<keyword evidence="2" id="KW-1133">Transmembrane helix</keyword>
<dbReference type="EMBL" id="MN739136">
    <property type="protein sequence ID" value="QHS90427.1"/>
    <property type="molecule type" value="Genomic_DNA"/>
</dbReference>
<proteinExistence type="predicted"/>
<feature type="transmembrane region" description="Helical" evidence="2">
    <location>
        <begin position="72"/>
        <end position="92"/>
    </location>
</feature>
<keyword evidence="2" id="KW-0812">Transmembrane</keyword>
<protein>
    <submittedName>
        <fullName evidence="3">Uncharacterized protein</fullName>
    </submittedName>
</protein>
<keyword evidence="2" id="KW-0472">Membrane</keyword>
<evidence type="ECO:0000256" key="2">
    <source>
        <dbReference type="SAM" id="Phobius"/>
    </source>
</evidence>
<feature type="region of interest" description="Disordered" evidence="1">
    <location>
        <begin position="1"/>
        <end position="56"/>
    </location>
</feature>